<dbReference type="CDD" id="cd03801">
    <property type="entry name" value="GT4_PimA-like"/>
    <property type="match status" value="1"/>
</dbReference>
<reference evidence="4 5" key="1">
    <citation type="submission" date="2019-03" db="EMBL/GenBank/DDBJ databases">
        <title>Genomic features of bacteria from cold environments.</title>
        <authorList>
            <person name="Shen L."/>
        </authorList>
    </citation>
    <scope>NUCLEOTIDE SEQUENCE [LARGE SCALE GENOMIC DNA]</scope>
    <source>
        <strain evidence="5">T3246-1</strain>
    </source>
</reference>
<evidence type="ECO:0000256" key="2">
    <source>
        <dbReference type="ARBA" id="ARBA00022679"/>
    </source>
</evidence>
<comment type="caution">
    <text evidence="4">The sequence shown here is derived from an EMBL/GenBank/DDBJ whole genome shotgun (WGS) entry which is preliminary data.</text>
</comment>
<feature type="domain" description="Glycosyltransferase subfamily 4-like N-terminal" evidence="3">
    <location>
        <begin position="165"/>
        <end position="290"/>
    </location>
</feature>
<protein>
    <submittedName>
        <fullName evidence="4">Glycosyltransferase</fullName>
    </submittedName>
</protein>
<evidence type="ECO:0000313" key="4">
    <source>
        <dbReference type="EMBL" id="TDE96143.1"/>
    </source>
</evidence>
<keyword evidence="5" id="KW-1185">Reference proteome</keyword>
<dbReference type="Pfam" id="PF13692">
    <property type="entry name" value="Glyco_trans_1_4"/>
    <property type="match status" value="1"/>
</dbReference>
<proteinExistence type="predicted"/>
<dbReference type="Gene3D" id="3.40.50.2000">
    <property type="entry name" value="Glycogen Phosphorylase B"/>
    <property type="match status" value="2"/>
</dbReference>
<keyword evidence="2" id="KW-0808">Transferase</keyword>
<gene>
    <name evidence="4" type="ORF">EXU48_07890</name>
</gene>
<evidence type="ECO:0000313" key="5">
    <source>
        <dbReference type="Proteomes" id="UP000504882"/>
    </source>
</evidence>
<name>A0ABY2E6C8_9MICO</name>
<dbReference type="SUPFAM" id="SSF53756">
    <property type="entry name" value="UDP-Glycosyltransferase/glycogen phosphorylase"/>
    <property type="match status" value="1"/>
</dbReference>
<dbReference type="InterPro" id="IPR028098">
    <property type="entry name" value="Glyco_trans_4-like_N"/>
</dbReference>
<dbReference type="RefSeq" id="WP_133107073.1">
    <property type="nucleotide sequence ID" value="NZ_SMNA01000003.1"/>
</dbReference>
<evidence type="ECO:0000256" key="1">
    <source>
        <dbReference type="ARBA" id="ARBA00022676"/>
    </source>
</evidence>
<accession>A0ABY2E6C8</accession>
<dbReference type="PANTHER" id="PTHR12526:SF629">
    <property type="entry name" value="TEICHURONIC ACID BIOSYNTHESIS GLYCOSYLTRANSFERASE TUAH-RELATED"/>
    <property type="match status" value="1"/>
</dbReference>
<sequence>MTSDRPPHVVYMPGNDVLVDARVLKYIASADSLGLRVTGVGVVRKGHHRSFALGNGHILIEPVPIPQTPAAAPTAERTPLGLAVRDLVRPGAGTRDRLEAGRRATAKRRRGAARALRERQHGALAYPVALVRHGQIALERLYNKALGVRLRGRPTDEAIEEITDRDLAIAHYQAHPELSRWRETLPNARVDEESLGRLLDELRPDIIHVHDVFMLGVAVNAADRAAARGRTVRLVYDAHEYIAGVAVIPALTIGAYCDLEREFVPRMDRIITVSEPLAGWLQRDYHLERTPDVVLNAPMVGRPPEDFKDLRDVVGLGDDVPLMVYGGGVNRARGVQTAVAALAELPEMHLALVTNRPNGPVTRELLAQARSLGVLDRFHVAPFVPPEFVTHYFGRVTIGLSTLLHAPNHDVALTNKFCEYLLAGIPIITSDTPAQAEIVEERGLGGVYIAGDVQDLVRAVRELLPRVNEVRDRIAGDQALRHEFSWAAQVETIRDVYADLLGSLPERAWAADATHITQLEPREITKP</sequence>
<dbReference type="Proteomes" id="UP000504882">
    <property type="component" value="Unassembled WGS sequence"/>
</dbReference>
<keyword evidence="1" id="KW-0328">Glycosyltransferase</keyword>
<dbReference type="Pfam" id="PF13439">
    <property type="entry name" value="Glyco_transf_4"/>
    <property type="match status" value="1"/>
</dbReference>
<organism evidence="4 5">
    <name type="scientific">Occultella glacieicola</name>
    <dbReference type="NCBI Taxonomy" id="2518684"/>
    <lineage>
        <taxon>Bacteria</taxon>
        <taxon>Bacillati</taxon>
        <taxon>Actinomycetota</taxon>
        <taxon>Actinomycetes</taxon>
        <taxon>Micrococcales</taxon>
        <taxon>Ruaniaceae</taxon>
        <taxon>Occultella</taxon>
    </lineage>
</organism>
<dbReference type="PANTHER" id="PTHR12526">
    <property type="entry name" value="GLYCOSYLTRANSFERASE"/>
    <property type="match status" value="1"/>
</dbReference>
<evidence type="ECO:0000259" key="3">
    <source>
        <dbReference type="Pfam" id="PF13439"/>
    </source>
</evidence>
<dbReference type="EMBL" id="SMNA01000003">
    <property type="protein sequence ID" value="TDE96143.1"/>
    <property type="molecule type" value="Genomic_DNA"/>
</dbReference>